<comment type="caution">
    <text evidence="3">The sequence shown here is derived from an EMBL/GenBank/DDBJ whole genome shotgun (WGS) entry which is preliminary data.</text>
</comment>
<dbReference type="AlphaFoldDB" id="A0A5J5DGV1"/>
<evidence type="ECO:0000256" key="1">
    <source>
        <dbReference type="RuleBase" id="RU363019"/>
    </source>
</evidence>
<dbReference type="Proteomes" id="UP000327493">
    <property type="component" value="Chromosome 5"/>
</dbReference>
<dbReference type="PROSITE" id="PS00170">
    <property type="entry name" value="CSA_PPIASE_1"/>
    <property type="match status" value="1"/>
</dbReference>
<feature type="domain" description="PPIase cyclophilin-type" evidence="2">
    <location>
        <begin position="28"/>
        <end position="114"/>
    </location>
</feature>
<dbReference type="InterPro" id="IPR029000">
    <property type="entry name" value="Cyclophilin-like_dom_sf"/>
</dbReference>
<comment type="function">
    <text evidence="1">PPIases accelerate the folding of proteins. It catalyzes the cis-trans isomerization of proline imidic peptide bonds in oligopeptides.</text>
</comment>
<dbReference type="PRINTS" id="PR00153">
    <property type="entry name" value="CSAPPISMRASE"/>
</dbReference>
<protein>
    <recommendedName>
        <fullName evidence="1">Peptidyl-prolyl cis-trans isomerase</fullName>
        <shortName evidence="1">PPIase</shortName>
        <ecNumber evidence="1">5.2.1.8</ecNumber>
    </recommendedName>
</protein>
<comment type="catalytic activity">
    <reaction evidence="1">
        <text>[protein]-peptidylproline (omega=180) = [protein]-peptidylproline (omega=0)</text>
        <dbReference type="Rhea" id="RHEA:16237"/>
        <dbReference type="Rhea" id="RHEA-COMP:10747"/>
        <dbReference type="Rhea" id="RHEA-COMP:10748"/>
        <dbReference type="ChEBI" id="CHEBI:83833"/>
        <dbReference type="ChEBI" id="CHEBI:83834"/>
        <dbReference type="EC" id="5.2.1.8"/>
    </reaction>
</comment>
<dbReference type="InterPro" id="IPR044666">
    <property type="entry name" value="Cyclophilin_A-like"/>
</dbReference>
<dbReference type="InterPro" id="IPR020892">
    <property type="entry name" value="Cyclophilin-type_PPIase_CS"/>
</dbReference>
<evidence type="ECO:0000313" key="4">
    <source>
        <dbReference type="Proteomes" id="UP000327493"/>
    </source>
</evidence>
<dbReference type="PANTHER" id="PTHR45625">
    <property type="entry name" value="PEPTIDYL-PROLYL CIS-TRANS ISOMERASE-RELATED"/>
    <property type="match status" value="1"/>
</dbReference>
<dbReference type="GO" id="GO:0006457">
    <property type="term" value="P:protein folding"/>
    <property type="evidence" value="ECO:0007669"/>
    <property type="project" value="InterPro"/>
</dbReference>
<accession>A0A5J5DGV1</accession>
<gene>
    <name evidence="3" type="ORF">FQN60_017934</name>
</gene>
<keyword evidence="1" id="KW-0697">Rotamase</keyword>
<dbReference type="Gene3D" id="2.40.100.10">
    <property type="entry name" value="Cyclophilin-like"/>
    <property type="match status" value="1"/>
</dbReference>
<proteinExistence type="inferred from homology"/>
<evidence type="ECO:0000313" key="3">
    <source>
        <dbReference type="EMBL" id="KAA8592479.1"/>
    </source>
</evidence>
<sequence length="114" mass="12272">MLLTFITVDLTGVTVKATPPALGTNTALFHTVPVPKAGENFIRLCKKGYYDGTVFHRSIRNFMIQGGDPTGTGTGGESFWGKPFKDEFRPNLSHAGRGILSMANSGPNTNKSQL</sequence>
<dbReference type="SUPFAM" id="SSF50891">
    <property type="entry name" value="Cyclophilin-like"/>
    <property type="match status" value="1"/>
</dbReference>
<reference evidence="3 4" key="1">
    <citation type="submission" date="2019-08" db="EMBL/GenBank/DDBJ databases">
        <title>A chromosome-level genome assembly, high-density linkage maps, and genome scans reveal the genomic architecture of hybrid incompatibilities underlying speciation via character displacement in darters (Percidae: Etheostominae).</title>
        <authorList>
            <person name="Moran R.L."/>
            <person name="Catchen J.M."/>
            <person name="Fuller R.C."/>
        </authorList>
    </citation>
    <scope>NUCLEOTIDE SEQUENCE [LARGE SCALE GENOMIC DNA]</scope>
    <source>
        <strain evidence="3">EspeVRDwgs_2016</strain>
        <tissue evidence="3">Muscle</tissue>
    </source>
</reference>
<dbReference type="InterPro" id="IPR002130">
    <property type="entry name" value="Cyclophilin-type_PPIase_dom"/>
</dbReference>
<name>A0A5J5DGV1_9PERO</name>
<dbReference type="PROSITE" id="PS50072">
    <property type="entry name" value="CSA_PPIASE_2"/>
    <property type="match status" value="1"/>
</dbReference>
<dbReference type="EMBL" id="VOFY01000005">
    <property type="protein sequence ID" value="KAA8592479.1"/>
    <property type="molecule type" value="Genomic_DNA"/>
</dbReference>
<dbReference type="GO" id="GO:0061630">
    <property type="term" value="F:ubiquitin protein ligase activity"/>
    <property type="evidence" value="ECO:0007669"/>
    <property type="project" value="TreeGrafter"/>
</dbReference>
<dbReference type="GO" id="GO:0000209">
    <property type="term" value="P:protein polyubiquitination"/>
    <property type="evidence" value="ECO:0007669"/>
    <property type="project" value="TreeGrafter"/>
</dbReference>
<keyword evidence="1" id="KW-0413">Isomerase</keyword>
<dbReference type="PANTHER" id="PTHR45625:SF1">
    <property type="entry name" value="RING-TYPE E3 UBIQUITIN-PROTEIN LIGASE PPIL2"/>
    <property type="match status" value="1"/>
</dbReference>
<dbReference type="EC" id="5.2.1.8" evidence="1"/>
<organism evidence="3 4">
    <name type="scientific">Etheostoma spectabile</name>
    <name type="common">orangethroat darter</name>
    <dbReference type="NCBI Taxonomy" id="54343"/>
    <lineage>
        <taxon>Eukaryota</taxon>
        <taxon>Metazoa</taxon>
        <taxon>Chordata</taxon>
        <taxon>Craniata</taxon>
        <taxon>Vertebrata</taxon>
        <taxon>Euteleostomi</taxon>
        <taxon>Actinopterygii</taxon>
        <taxon>Neopterygii</taxon>
        <taxon>Teleostei</taxon>
        <taxon>Neoteleostei</taxon>
        <taxon>Acanthomorphata</taxon>
        <taxon>Eupercaria</taxon>
        <taxon>Perciformes</taxon>
        <taxon>Percoidei</taxon>
        <taxon>Percidae</taxon>
        <taxon>Etheostomatinae</taxon>
        <taxon>Etheostoma</taxon>
    </lineage>
</organism>
<dbReference type="Pfam" id="PF00160">
    <property type="entry name" value="Pro_isomerase"/>
    <property type="match status" value="1"/>
</dbReference>
<dbReference type="GO" id="GO:0071013">
    <property type="term" value="C:catalytic step 2 spliceosome"/>
    <property type="evidence" value="ECO:0007669"/>
    <property type="project" value="TreeGrafter"/>
</dbReference>
<dbReference type="GO" id="GO:0003755">
    <property type="term" value="F:peptidyl-prolyl cis-trans isomerase activity"/>
    <property type="evidence" value="ECO:0007669"/>
    <property type="project" value="UniProtKB-UniRule"/>
</dbReference>
<keyword evidence="4" id="KW-1185">Reference proteome</keyword>
<evidence type="ECO:0000259" key="2">
    <source>
        <dbReference type="PROSITE" id="PS50072"/>
    </source>
</evidence>
<comment type="similarity">
    <text evidence="1">Belongs to the cyclophilin-type PPIase family.</text>
</comment>